<dbReference type="KEGG" id="bany:112042873"/>
<gene>
    <name evidence="3" type="primary">LOC112042873</name>
</gene>
<dbReference type="RefSeq" id="XP_023933826.2">
    <property type="nucleotide sequence ID" value="XM_024078058.2"/>
</dbReference>
<dbReference type="Proteomes" id="UP001652582">
    <property type="component" value="Chromosome 12"/>
</dbReference>
<name>A0A6J1MTL9_BICAN</name>
<proteinExistence type="predicted"/>
<dbReference type="GeneID" id="112042873"/>
<organism evidence="2 3">
    <name type="scientific">Bicyclus anynana</name>
    <name type="common">Squinting bush brown butterfly</name>
    <dbReference type="NCBI Taxonomy" id="110368"/>
    <lineage>
        <taxon>Eukaryota</taxon>
        <taxon>Metazoa</taxon>
        <taxon>Ecdysozoa</taxon>
        <taxon>Arthropoda</taxon>
        <taxon>Hexapoda</taxon>
        <taxon>Insecta</taxon>
        <taxon>Pterygota</taxon>
        <taxon>Neoptera</taxon>
        <taxon>Endopterygota</taxon>
        <taxon>Lepidoptera</taxon>
        <taxon>Glossata</taxon>
        <taxon>Ditrysia</taxon>
        <taxon>Papilionoidea</taxon>
        <taxon>Nymphalidae</taxon>
        <taxon>Satyrinae</taxon>
        <taxon>Satyrini</taxon>
        <taxon>Mycalesina</taxon>
        <taxon>Bicyclus</taxon>
    </lineage>
</organism>
<sequence>MNIPEHEYGDNIKTTQPKDTMQDLPQEKLLTTEDRTNAIEAIEDKVIKDAISPKVIEKNEIQLKERITQCKNIIASLKLEINEEKLKLEKEAKEVQLESYEPPIKLNKNTNYPADKGTDFSDFNKANTYSTSVDSKLNCDENLMEYEKQLERYQNTLSMAQMEKKNAIRKQMLAKAFKLKLMEVENQCNIELLRIKQSVQCLEPLQMIVEKWKCNDTDNVYDLNNFQLIPRYPELDAVSGSDITKMTDEFENEMTISNPEFDKRE</sequence>
<accession>A0A6J1MTL9</accession>
<keyword evidence="1" id="KW-0175">Coiled coil</keyword>
<evidence type="ECO:0000313" key="3">
    <source>
        <dbReference type="RefSeq" id="XP_023933826.2"/>
    </source>
</evidence>
<evidence type="ECO:0000313" key="2">
    <source>
        <dbReference type="Proteomes" id="UP001652582"/>
    </source>
</evidence>
<keyword evidence="2" id="KW-1185">Reference proteome</keyword>
<reference evidence="3" key="1">
    <citation type="submission" date="2025-08" db="UniProtKB">
        <authorList>
            <consortium name="RefSeq"/>
        </authorList>
    </citation>
    <scope>IDENTIFICATION</scope>
</reference>
<dbReference type="OrthoDB" id="6817099at2759"/>
<feature type="coiled-coil region" evidence="1">
    <location>
        <begin position="136"/>
        <end position="170"/>
    </location>
</feature>
<protein>
    <submittedName>
        <fullName evidence="3">Uncharacterized protein LOC112042873</fullName>
    </submittedName>
</protein>
<dbReference type="AlphaFoldDB" id="A0A6J1MTL9"/>
<evidence type="ECO:0000256" key="1">
    <source>
        <dbReference type="SAM" id="Coils"/>
    </source>
</evidence>